<evidence type="ECO:0000256" key="1">
    <source>
        <dbReference type="ARBA" id="ARBA00022603"/>
    </source>
</evidence>
<feature type="binding site" evidence="4">
    <location>
        <position position="87"/>
    </location>
    <ligand>
        <name>S-adenosyl-L-methionine</name>
        <dbReference type="ChEBI" id="CHEBI:59789"/>
    </ligand>
</feature>
<feature type="binding site" evidence="4">
    <location>
        <position position="133"/>
    </location>
    <ligand>
        <name>Mg(2+)</name>
        <dbReference type="ChEBI" id="CHEBI:18420"/>
    </ligand>
</feature>
<comment type="function">
    <text evidence="4">Catalyzes the methylation of 5-hydroxyuridine (ho5U) to form 5-methoxyuridine (mo5U) at position 34 in tRNAs.</text>
</comment>
<dbReference type="Pfam" id="PF01596">
    <property type="entry name" value="Methyltransf_3"/>
    <property type="match status" value="1"/>
</dbReference>
<dbReference type="InterPro" id="IPR029063">
    <property type="entry name" value="SAM-dependent_MTases_sf"/>
</dbReference>
<dbReference type="SUPFAM" id="SSF53335">
    <property type="entry name" value="S-adenosyl-L-methionine-dependent methyltransferases"/>
    <property type="match status" value="1"/>
</dbReference>
<protein>
    <recommendedName>
        <fullName evidence="4">tRNA 5-hydroxyuridine methyltransferase</fullName>
        <ecNumber evidence="4">2.1.1.-</ecNumber>
    </recommendedName>
    <alternativeName>
        <fullName evidence="4">ho5U methyltransferase</fullName>
    </alternativeName>
</protein>
<dbReference type="EC" id="2.1.1.-" evidence="4"/>
<evidence type="ECO:0000256" key="4">
    <source>
        <dbReference type="HAMAP-Rule" id="MF_02217"/>
    </source>
</evidence>
<dbReference type="GO" id="GO:0008757">
    <property type="term" value="F:S-adenosylmethionine-dependent methyltransferase activity"/>
    <property type="evidence" value="ECO:0007669"/>
    <property type="project" value="TreeGrafter"/>
</dbReference>
<keyword evidence="3 4" id="KW-0949">S-adenosyl-L-methionine</keyword>
<dbReference type="EMBL" id="MJIH01000001">
    <property type="protein sequence ID" value="OLR64629.1"/>
    <property type="molecule type" value="Genomic_DNA"/>
</dbReference>
<dbReference type="Gene3D" id="3.40.50.150">
    <property type="entry name" value="Vaccinia Virus protein VP39"/>
    <property type="match status" value="1"/>
</dbReference>
<feature type="binding site" evidence="4">
    <location>
        <begin position="115"/>
        <end position="116"/>
    </location>
    <ligand>
        <name>S-adenosyl-L-methionine</name>
        <dbReference type="ChEBI" id="CHEBI:59789"/>
    </ligand>
</feature>
<dbReference type="HAMAP" id="MF_02217">
    <property type="entry name" value="TrmR_methyltr"/>
    <property type="match status" value="1"/>
</dbReference>
<feature type="binding site" evidence="4">
    <location>
        <position position="159"/>
    </location>
    <ligand>
        <name>Mg(2+)</name>
        <dbReference type="ChEBI" id="CHEBI:18420"/>
    </ligand>
</feature>
<evidence type="ECO:0000256" key="2">
    <source>
        <dbReference type="ARBA" id="ARBA00022679"/>
    </source>
</evidence>
<dbReference type="InterPro" id="IPR002935">
    <property type="entry name" value="SAM_O-MeTrfase"/>
</dbReference>
<dbReference type="GO" id="GO:0030488">
    <property type="term" value="P:tRNA methylation"/>
    <property type="evidence" value="ECO:0007669"/>
    <property type="project" value="UniProtKB-UniRule"/>
</dbReference>
<accession>A0A1U7LYY9</accession>
<comment type="catalytic activity">
    <reaction evidence="4">
        <text>5-hydroxyuridine(34) in tRNA + S-adenosyl-L-methionine = 5-methoxyuridine(34) in tRNA + S-adenosyl-L-homocysteine + H(+)</text>
        <dbReference type="Rhea" id="RHEA:60524"/>
        <dbReference type="Rhea" id="RHEA-COMP:13381"/>
        <dbReference type="Rhea" id="RHEA-COMP:15591"/>
        <dbReference type="ChEBI" id="CHEBI:15378"/>
        <dbReference type="ChEBI" id="CHEBI:57856"/>
        <dbReference type="ChEBI" id="CHEBI:59789"/>
        <dbReference type="ChEBI" id="CHEBI:136877"/>
        <dbReference type="ChEBI" id="CHEBI:143860"/>
    </reaction>
</comment>
<feature type="binding site" evidence="4">
    <location>
        <position position="133"/>
    </location>
    <ligand>
        <name>S-adenosyl-L-methionine</name>
        <dbReference type="ChEBI" id="CHEBI:59789"/>
    </ligand>
</feature>
<reference evidence="5 6" key="1">
    <citation type="journal article" date="2016" name="Appl. Environ. Microbiol.">
        <title>Function and Phylogeny of Bacterial Butyryl Coenzyme A:Acetate Transferases and Their Diversity in the Proximal Colon of Swine.</title>
        <authorList>
            <person name="Trachsel J."/>
            <person name="Bayles D.O."/>
            <person name="Looft T."/>
            <person name="Levine U.Y."/>
            <person name="Allen H.K."/>
        </authorList>
    </citation>
    <scope>NUCLEOTIDE SEQUENCE [LARGE SCALE GENOMIC DNA]</scope>
    <source>
        <strain evidence="5 6">35-6-1</strain>
    </source>
</reference>
<dbReference type="InterPro" id="IPR043675">
    <property type="entry name" value="TrmR_methyltr"/>
</dbReference>
<dbReference type="GO" id="GO:0016300">
    <property type="term" value="F:tRNA (uridine) methyltransferase activity"/>
    <property type="evidence" value="ECO:0007669"/>
    <property type="project" value="UniProtKB-UniRule"/>
</dbReference>
<feature type="binding site" evidence="4">
    <location>
        <position position="69"/>
    </location>
    <ligand>
        <name>S-adenosyl-L-methionine</name>
        <dbReference type="ChEBI" id="CHEBI:59789"/>
    </ligand>
</feature>
<proteinExistence type="inferred from homology"/>
<evidence type="ECO:0000256" key="3">
    <source>
        <dbReference type="ARBA" id="ARBA00022691"/>
    </source>
</evidence>
<gene>
    <name evidence="4" type="primary">trmR</name>
    <name evidence="5" type="ORF">BIV18_03295</name>
</gene>
<sequence length="218" mass="25464">MPNINYDYIENYLRKLKDIKDEKLRDMNDYAEKNHVPIIERESEEFINFLISMQKPKKILELGTAIGYSSISFAKRNKSIEKIDSVELKKEMAEIARKNISDIGLEKIIEVHESDAYDFLVDLDEKYDLIFIDAAKGQYEKYFDSALKNLKEEGIIICDNVLFKGMVAEDSLVKRRKITIVKRLRKFLKDISEDDRFISSVVPIGDGILLVRRKDEED</sequence>
<organism evidence="5 6">
    <name type="scientific">Peptoniphilus porci</name>
    <dbReference type="NCBI Taxonomy" id="2652280"/>
    <lineage>
        <taxon>Bacteria</taxon>
        <taxon>Bacillati</taxon>
        <taxon>Bacillota</taxon>
        <taxon>Tissierellia</taxon>
        <taxon>Tissierellales</taxon>
        <taxon>Peptoniphilaceae</taxon>
        <taxon>Peptoniphilus</taxon>
    </lineage>
</organism>
<dbReference type="PROSITE" id="PS51682">
    <property type="entry name" value="SAM_OMT_I"/>
    <property type="match status" value="1"/>
</dbReference>
<comment type="similarity">
    <text evidence="4">Belongs to the class I-like SAM-binding methyltransferase superfamily. Cation-dependent O-methyltransferase family.</text>
</comment>
<dbReference type="CDD" id="cd02440">
    <property type="entry name" value="AdoMet_MTases"/>
    <property type="match status" value="1"/>
</dbReference>
<feature type="binding site" evidence="4">
    <location>
        <position position="39"/>
    </location>
    <ligand>
        <name>S-adenosyl-L-methionine</name>
        <dbReference type="ChEBI" id="CHEBI:59789"/>
    </ligand>
</feature>
<dbReference type="InterPro" id="IPR050362">
    <property type="entry name" value="Cation-dep_OMT"/>
</dbReference>
<keyword evidence="4" id="KW-0460">Magnesium</keyword>
<dbReference type="STRING" id="1465756.BIV18_03295"/>
<feature type="binding site" evidence="4">
    <location>
        <position position="160"/>
    </location>
    <ligand>
        <name>Mg(2+)</name>
        <dbReference type="ChEBI" id="CHEBI:18420"/>
    </ligand>
</feature>
<dbReference type="GO" id="GO:0008171">
    <property type="term" value="F:O-methyltransferase activity"/>
    <property type="evidence" value="ECO:0007669"/>
    <property type="project" value="InterPro"/>
</dbReference>
<dbReference type="PANTHER" id="PTHR10509">
    <property type="entry name" value="O-METHYLTRANSFERASE-RELATED"/>
    <property type="match status" value="1"/>
</dbReference>
<keyword evidence="4" id="KW-0479">Metal-binding</keyword>
<dbReference type="Proteomes" id="UP000187166">
    <property type="component" value="Unassembled WGS sequence"/>
</dbReference>
<dbReference type="eggNOG" id="COG4122">
    <property type="taxonomic scope" value="Bacteria"/>
</dbReference>
<dbReference type="GO" id="GO:0000287">
    <property type="term" value="F:magnesium ion binding"/>
    <property type="evidence" value="ECO:0007669"/>
    <property type="project" value="UniProtKB-UniRule"/>
</dbReference>
<dbReference type="AlphaFoldDB" id="A0A1U7LYY9"/>
<name>A0A1U7LYY9_9FIRM</name>
<evidence type="ECO:0000313" key="6">
    <source>
        <dbReference type="Proteomes" id="UP000187166"/>
    </source>
</evidence>
<comment type="caution">
    <text evidence="5">The sequence shown here is derived from an EMBL/GenBank/DDBJ whole genome shotgun (WGS) entry which is preliminary data.</text>
</comment>
<keyword evidence="4" id="KW-0819">tRNA processing</keyword>
<comment type="subunit">
    <text evidence="4">Homodimer.</text>
</comment>
<keyword evidence="1 4" id="KW-0489">Methyltransferase</keyword>
<dbReference type="PANTHER" id="PTHR10509:SF14">
    <property type="entry name" value="CAFFEOYL-COA O-METHYLTRANSFERASE 3-RELATED"/>
    <property type="match status" value="1"/>
</dbReference>
<evidence type="ECO:0000313" key="5">
    <source>
        <dbReference type="EMBL" id="OLR64629.1"/>
    </source>
</evidence>
<keyword evidence="2 4" id="KW-0808">Transferase</keyword>
<keyword evidence="6" id="KW-1185">Reference proteome</keyword>